<accession>A0A1H1FT85</accession>
<organism evidence="1 2">
    <name type="scientific">Actinopolyspora saharensis</name>
    <dbReference type="NCBI Taxonomy" id="995062"/>
    <lineage>
        <taxon>Bacteria</taxon>
        <taxon>Bacillati</taxon>
        <taxon>Actinomycetota</taxon>
        <taxon>Actinomycetes</taxon>
        <taxon>Actinopolysporales</taxon>
        <taxon>Actinopolysporaceae</taxon>
        <taxon>Actinopolyspora</taxon>
    </lineage>
</organism>
<evidence type="ECO:0000313" key="1">
    <source>
        <dbReference type="EMBL" id="SDR04080.1"/>
    </source>
</evidence>
<evidence type="ECO:0000313" key="2">
    <source>
        <dbReference type="Proteomes" id="UP000199301"/>
    </source>
</evidence>
<sequence length="81" mass="8753">MFEGVVESALRGLPVIDGLGFRFEPLERFRLDEPDRAHGIVSAGELLPPGATSVDPVRLLGGNRSAGLRRLVTTQLLTGER</sequence>
<reference evidence="2" key="1">
    <citation type="submission" date="2016-10" db="EMBL/GenBank/DDBJ databases">
        <authorList>
            <person name="Varghese N."/>
            <person name="Submissions S."/>
        </authorList>
    </citation>
    <scope>NUCLEOTIDE SEQUENCE [LARGE SCALE GENOMIC DNA]</scope>
    <source>
        <strain evidence="2">DSM 45459</strain>
    </source>
</reference>
<keyword evidence="2" id="KW-1185">Reference proteome</keyword>
<proteinExistence type="predicted"/>
<protein>
    <submittedName>
        <fullName evidence="1">Uncharacterized protein</fullName>
    </submittedName>
</protein>
<name>A0A1H1FT85_9ACTN</name>
<gene>
    <name evidence="1" type="ORF">SAMN04489718_3219</name>
</gene>
<dbReference type="Proteomes" id="UP000199301">
    <property type="component" value="Unassembled WGS sequence"/>
</dbReference>
<dbReference type="EMBL" id="FNKO01000002">
    <property type="protein sequence ID" value="SDR04080.1"/>
    <property type="molecule type" value="Genomic_DNA"/>
</dbReference>
<dbReference type="AlphaFoldDB" id="A0A1H1FT85"/>